<dbReference type="SUPFAM" id="SSF52091">
    <property type="entry name" value="SpoIIaa-like"/>
    <property type="match status" value="1"/>
</dbReference>
<evidence type="ECO:0000313" key="4">
    <source>
        <dbReference type="Proteomes" id="UP001596058"/>
    </source>
</evidence>
<evidence type="ECO:0000259" key="2">
    <source>
        <dbReference type="PROSITE" id="PS50801"/>
    </source>
</evidence>
<feature type="domain" description="STAS" evidence="2">
    <location>
        <begin position="10"/>
        <end position="121"/>
    </location>
</feature>
<feature type="region of interest" description="Disordered" evidence="1">
    <location>
        <begin position="124"/>
        <end position="179"/>
    </location>
</feature>
<dbReference type="InterPro" id="IPR036513">
    <property type="entry name" value="STAS_dom_sf"/>
</dbReference>
<dbReference type="InterPro" id="IPR058548">
    <property type="entry name" value="MlaB-like_STAS"/>
</dbReference>
<dbReference type="Pfam" id="PF13466">
    <property type="entry name" value="STAS_2"/>
    <property type="match status" value="1"/>
</dbReference>
<reference evidence="4" key="1">
    <citation type="journal article" date="2019" name="Int. J. Syst. Evol. Microbiol.">
        <title>The Global Catalogue of Microorganisms (GCM) 10K type strain sequencing project: providing services to taxonomists for standard genome sequencing and annotation.</title>
        <authorList>
            <consortium name="The Broad Institute Genomics Platform"/>
            <consortium name="The Broad Institute Genome Sequencing Center for Infectious Disease"/>
            <person name="Wu L."/>
            <person name="Ma J."/>
        </authorList>
    </citation>
    <scope>NUCLEOTIDE SEQUENCE [LARGE SCALE GENOMIC DNA]</scope>
    <source>
        <strain evidence="4">CCUG 53903</strain>
    </source>
</reference>
<dbReference type="Proteomes" id="UP001596058">
    <property type="component" value="Unassembled WGS sequence"/>
</dbReference>
<sequence length="254" mass="27722">MEGLTMMQLSVRLVPVSDATLVIALTGELDSTTRPVLSAFLDPLPASPVKYVLVAAGDLWFCDLTGLEQLSITHRALQAKDGHLAVAEAQPPLRRLISLMSEQAKAALPVFDSMAEALADTGMEEYQTPASRASRRRHLPRMRPIPRDPPVVRDRIKPRPQPSPGKPATERRVAPDTGSVPSIIHQSRALREQVARQNETLARRLATTARARSVLLTVRQRCDDNLRAMRESLSDARAVVGLDGAHPAGPHLPS</sequence>
<proteinExistence type="predicted"/>
<dbReference type="EMBL" id="JBHSPA010000018">
    <property type="protein sequence ID" value="MFC5825214.1"/>
    <property type="molecule type" value="Genomic_DNA"/>
</dbReference>
<dbReference type="CDD" id="cd07043">
    <property type="entry name" value="STAS_anti-anti-sigma_factors"/>
    <property type="match status" value="1"/>
</dbReference>
<dbReference type="PROSITE" id="PS50801">
    <property type="entry name" value="STAS"/>
    <property type="match status" value="1"/>
</dbReference>
<protein>
    <submittedName>
        <fullName evidence="3">STAS domain-containing protein</fullName>
    </submittedName>
</protein>
<gene>
    <name evidence="3" type="ORF">ACFPZ3_15230</name>
</gene>
<dbReference type="Gene3D" id="3.30.750.24">
    <property type="entry name" value="STAS domain"/>
    <property type="match status" value="1"/>
</dbReference>
<comment type="caution">
    <text evidence="3">The sequence shown here is derived from an EMBL/GenBank/DDBJ whole genome shotgun (WGS) entry which is preliminary data.</text>
</comment>
<evidence type="ECO:0000256" key="1">
    <source>
        <dbReference type="SAM" id="MobiDB-lite"/>
    </source>
</evidence>
<dbReference type="RefSeq" id="WP_379514736.1">
    <property type="nucleotide sequence ID" value="NZ_JBHSPA010000018.1"/>
</dbReference>
<dbReference type="InterPro" id="IPR002645">
    <property type="entry name" value="STAS_dom"/>
</dbReference>
<organism evidence="3 4">
    <name type="scientific">Nonomuraea insulae</name>
    <dbReference type="NCBI Taxonomy" id="1616787"/>
    <lineage>
        <taxon>Bacteria</taxon>
        <taxon>Bacillati</taxon>
        <taxon>Actinomycetota</taxon>
        <taxon>Actinomycetes</taxon>
        <taxon>Streptosporangiales</taxon>
        <taxon>Streptosporangiaceae</taxon>
        <taxon>Nonomuraea</taxon>
    </lineage>
</organism>
<name>A0ABW1CHQ2_9ACTN</name>
<evidence type="ECO:0000313" key="3">
    <source>
        <dbReference type="EMBL" id="MFC5825214.1"/>
    </source>
</evidence>
<keyword evidence="4" id="KW-1185">Reference proteome</keyword>
<accession>A0ABW1CHQ2</accession>